<geneLocation type="plasmid" evidence="3">
    <name>pmppla107</name>
</geneLocation>
<proteinExistence type="predicted"/>
<reference evidence="2 3" key="1">
    <citation type="journal article" date="2011" name="PLoS Pathog.">
        <title>Dynamic evolution of pathogenicity revealed by sequencing and comparative genomics of 19 Pseudomonas syringae isolates.</title>
        <authorList>
            <person name="Baltrus D.A."/>
            <person name="Nishimura M.T."/>
            <person name="Romanchuk A."/>
            <person name="Chang J.H."/>
            <person name="Mukhtar M.S."/>
            <person name="Cherkis K."/>
            <person name="Roach J."/>
            <person name="Grant S.R."/>
            <person name="Jones C.D."/>
            <person name="Dangl J.L."/>
        </authorList>
    </citation>
    <scope>NUCLEOTIDE SEQUENCE [LARGE SCALE GENOMIC DNA]</scope>
    <source>
        <strain evidence="2 3">M301315</strain>
    </source>
</reference>
<organism evidence="2 3">
    <name type="scientific">Pseudomonas amygdali pv. lachrymans str. M301315</name>
    <dbReference type="NCBI Taxonomy" id="629260"/>
    <lineage>
        <taxon>Bacteria</taxon>
        <taxon>Pseudomonadati</taxon>
        <taxon>Pseudomonadota</taxon>
        <taxon>Gammaproteobacteria</taxon>
        <taxon>Pseudomonadales</taxon>
        <taxon>Pseudomonadaceae</taxon>
        <taxon>Pseudomonas</taxon>
        <taxon>Pseudomonas amygdali</taxon>
    </lineage>
</organism>
<accession>A0AAD0M6Q4</accession>
<dbReference type="EMBL" id="CP031226">
    <property type="protein sequence ID" value="AXH59400.1"/>
    <property type="molecule type" value="Genomic_DNA"/>
</dbReference>
<evidence type="ECO:0000313" key="3">
    <source>
        <dbReference type="Proteomes" id="UP000006426"/>
    </source>
</evidence>
<name>A0AAD0M6Q4_PSEAV</name>
<keyword evidence="2" id="KW-0614">Plasmid</keyword>
<feature type="transmembrane region" description="Helical" evidence="1">
    <location>
        <begin position="39"/>
        <end position="60"/>
    </location>
</feature>
<sequence>MSPATLINLSKHPAVVWFDRIAPVIALVIAVYYGMHHEWLQAGIWGATAVLAVVLSVCSITKLMEKLLIKLIARR</sequence>
<evidence type="ECO:0000313" key="2">
    <source>
        <dbReference type="EMBL" id="AXH59400.1"/>
    </source>
</evidence>
<keyword evidence="1" id="KW-0472">Membrane</keyword>
<gene>
    <name evidence="2" type="ORF">PLA107_029685</name>
</gene>
<dbReference type="RefSeq" id="WP_005742428.1">
    <property type="nucleotide sequence ID" value="NZ_CP031226.1"/>
</dbReference>
<keyword evidence="1" id="KW-1133">Transmembrane helix</keyword>
<feature type="transmembrane region" description="Helical" evidence="1">
    <location>
        <begin position="12"/>
        <end position="33"/>
    </location>
</feature>
<dbReference type="Proteomes" id="UP000006426">
    <property type="component" value="Plasmid pmppla107"/>
</dbReference>
<evidence type="ECO:0000256" key="1">
    <source>
        <dbReference type="SAM" id="Phobius"/>
    </source>
</evidence>
<protein>
    <submittedName>
        <fullName evidence="2">Uncharacterized protein</fullName>
    </submittedName>
</protein>
<keyword evidence="1" id="KW-0812">Transmembrane</keyword>
<dbReference type="AlphaFoldDB" id="A0AAD0M6Q4"/>
<dbReference type="GeneID" id="39474748"/>